<dbReference type="EMBL" id="JAGVRK010000001">
    <property type="protein sequence ID" value="MBS2968571.1"/>
    <property type="molecule type" value="Genomic_DNA"/>
</dbReference>
<evidence type="ECO:0000313" key="2">
    <source>
        <dbReference type="EMBL" id="MBS2968571.1"/>
    </source>
</evidence>
<keyword evidence="1" id="KW-1133">Transmembrane helix</keyword>
<feature type="transmembrane region" description="Helical" evidence="1">
    <location>
        <begin position="146"/>
        <end position="163"/>
    </location>
</feature>
<dbReference type="RefSeq" id="WP_211557488.1">
    <property type="nucleotide sequence ID" value="NZ_JAGVRK010000001.1"/>
</dbReference>
<gene>
    <name evidence="2" type="ORF">J9317_07350</name>
</gene>
<evidence type="ECO:0000256" key="1">
    <source>
        <dbReference type="SAM" id="Phobius"/>
    </source>
</evidence>
<organism evidence="2 3">
    <name type="scientific">Metabacillus flavus</name>
    <dbReference type="NCBI Taxonomy" id="2823519"/>
    <lineage>
        <taxon>Bacteria</taxon>
        <taxon>Bacillati</taxon>
        <taxon>Bacillota</taxon>
        <taxon>Bacilli</taxon>
        <taxon>Bacillales</taxon>
        <taxon>Bacillaceae</taxon>
        <taxon>Metabacillus</taxon>
    </lineage>
</organism>
<keyword evidence="3" id="KW-1185">Reference proteome</keyword>
<comment type="caution">
    <text evidence="2">The sequence shown here is derived from an EMBL/GenBank/DDBJ whole genome shotgun (WGS) entry which is preliminary data.</text>
</comment>
<dbReference type="Proteomes" id="UP000682403">
    <property type="component" value="Unassembled WGS sequence"/>
</dbReference>
<reference evidence="2 3" key="1">
    <citation type="submission" date="2021-04" db="EMBL/GenBank/DDBJ databases">
        <title>Metabacillus sp. strain KIGAM252 whole genome sequence.</title>
        <authorList>
            <person name="Seo M.-J."/>
            <person name="Cho E.-S."/>
            <person name="Hwang C.Y."/>
            <person name="Yoon D.J."/>
        </authorList>
    </citation>
    <scope>NUCLEOTIDE SEQUENCE [LARGE SCALE GENOMIC DNA]</scope>
    <source>
        <strain evidence="2 3">KIGAM252</strain>
    </source>
</reference>
<feature type="transmembrane region" description="Helical" evidence="1">
    <location>
        <begin position="91"/>
        <end position="107"/>
    </location>
</feature>
<protein>
    <submittedName>
        <fullName evidence="2">Uncharacterized protein</fullName>
    </submittedName>
</protein>
<proteinExistence type="predicted"/>
<name>A0ABS5LD72_9BACI</name>
<evidence type="ECO:0000313" key="3">
    <source>
        <dbReference type="Proteomes" id="UP000682403"/>
    </source>
</evidence>
<accession>A0ABS5LD72</accession>
<keyword evidence="1" id="KW-0472">Membrane</keyword>
<sequence length="255" mass="30141">MPVNTSQRRRLIASVNPYMTNLFHLRNPFIVAWWSASFPGFGHVLLGKYITGFLLMAWEVFANNMAHLNEGIFYSMTGRTELAVKVMHGEWLWLYVTFYVFIIWDSYRQSIEYNKYFILSVREGSPIQMKNINPLEINILEKRNPVYALFWSLLTPGLGHFYVNRLPSIVFGVFFWIITAYYSGLYKCVLYTVSGEFDLISQTANPQWFLFLPSLYVFLAYDSYVSTVEYNKLFDRELEKHLKARYQHPDFKMPL</sequence>
<feature type="transmembrane region" description="Helical" evidence="1">
    <location>
        <begin position="169"/>
        <end position="193"/>
    </location>
</feature>
<keyword evidence="1" id="KW-0812">Transmembrane</keyword>